<dbReference type="Pfam" id="PF00931">
    <property type="entry name" value="NB-ARC"/>
    <property type="match status" value="1"/>
</dbReference>
<dbReference type="Gene3D" id="1.20.5.4130">
    <property type="match status" value="1"/>
</dbReference>
<dbReference type="InterPro" id="IPR056789">
    <property type="entry name" value="LRR_R13L1-DRL21"/>
</dbReference>
<keyword evidence="2" id="KW-0677">Repeat</keyword>
<evidence type="ECO:0000256" key="2">
    <source>
        <dbReference type="ARBA" id="ARBA00022737"/>
    </source>
</evidence>
<feature type="domain" description="Disease resistance N-terminal" evidence="8">
    <location>
        <begin position="9"/>
        <end position="99"/>
    </location>
</feature>
<dbReference type="GO" id="GO:0005524">
    <property type="term" value="F:ATP binding"/>
    <property type="evidence" value="ECO:0007669"/>
    <property type="project" value="UniProtKB-KW"/>
</dbReference>
<dbReference type="AlphaFoldDB" id="A0A438CTQ1"/>
<dbReference type="Gene3D" id="3.40.50.300">
    <property type="entry name" value="P-loop containing nucleotide triphosphate hydrolases"/>
    <property type="match status" value="1"/>
</dbReference>
<feature type="domain" description="Disease resistance protein winged helix" evidence="9">
    <location>
        <begin position="441"/>
        <end position="509"/>
    </location>
</feature>
<evidence type="ECO:0000259" key="7">
    <source>
        <dbReference type="Pfam" id="PF00931"/>
    </source>
</evidence>
<reference evidence="11 12" key="1">
    <citation type="journal article" date="2018" name="PLoS Genet.">
        <title>Population sequencing reveals clonal diversity and ancestral inbreeding in the grapevine cultivar Chardonnay.</title>
        <authorList>
            <person name="Roach M.J."/>
            <person name="Johnson D.L."/>
            <person name="Bohlmann J."/>
            <person name="van Vuuren H.J."/>
            <person name="Jones S.J."/>
            <person name="Pretorius I.S."/>
            <person name="Schmidt S.A."/>
            <person name="Borneman A.R."/>
        </authorList>
    </citation>
    <scope>NUCLEOTIDE SEQUENCE [LARGE SCALE GENOMIC DNA]</scope>
    <source>
        <strain evidence="12">cv. Chardonnay</strain>
        <tissue evidence="11">Leaf</tissue>
    </source>
</reference>
<keyword evidence="4" id="KW-0611">Plant defense</keyword>
<keyword evidence="5" id="KW-0067">ATP-binding</keyword>
<evidence type="ECO:0000313" key="12">
    <source>
        <dbReference type="Proteomes" id="UP000288805"/>
    </source>
</evidence>
<feature type="coiled-coil region" evidence="6">
    <location>
        <begin position="123"/>
        <end position="150"/>
    </location>
</feature>
<dbReference type="GO" id="GO:0006952">
    <property type="term" value="P:defense response"/>
    <property type="evidence" value="ECO:0007669"/>
    <property type="project" value="UniProtKB-KW"/>
</dbReference>
<dbReference type="InterPro" id="IPR032675">
    <property type="entry name" value="LRR_dom_sf"/>
</dbReference>
<evidence type="ECO:0000256" key="6">
    <source>
        <dbReference type="SAM" id="Coils"/>
    </source>
</evidence>
<dbReference type="PRINTS" id="PR00364">
    <property type="entry name" value="DISEASERSIST"/>
</dbReference>
<feature type="domain" description="NB-ARC" evidence="7">
    <location>
        <begin position="183"/>
        <end position="355"/>
    </location>
</feature>
<proteinExistence type="predicted"/>
<dbReference type="Pfam" id="PF18052">
    <property type="entry name" value="Rx_N"/>
    <property type="match status" value="1"/>
</dbReference>
<dbReference type="FunFam" id="1.10.10.10:FF:000322">
    <property type="entry name" value="Probable disease resistance protein At1g63360"/>
    <property type="match status" value="1"/>
</dbReference>
<sequence>MAGFVGEAVLSGFIQKLVDMVTSPELWKYARKEQVDSELKRWKNILIKIYVVLNDAEEKRMTNPLVKIWLDELRDLGYDVEDILDDFATEALRSSLIMAQPQQGTSKVRGMLSSLIPSASTSNSSMRSKIEEITARLQDISAQKNDLDLREIAGGWWSDRKRKRAQILPTTSLVVESDVYGRETDKAAIVDMLLKHDPSSDDEVSVIPIVGMGGIGKTTLAQLAFNDDEVKGRFDLRAWVCVSDDFDVSRITKTILQSVDPGTHDVNDLNLLQVKLKEKFSGKKFLLVLDDVWNENSHEWDTLCMPMRAGAPGSKLIVTTRNEGVAAVTRTCPAYPLRELSNNDCLSLFTQQALRTRNFDAHPHLKEVGEEIVRRCKGLPLAAKALGGMLRNQLSRDAWANILTSRIWELPEDKSHILPALMLSYHHLPSHLKQCFAYCSMFPKDYEFDKDALVLLWIAEGFLQKTKEAARPEDLGSKYFDDLFSRSFFQHSSQDSSQYVMHDLTNDLARSVAGEIYFHLDSAWENNKQSTVSEKTRHSSFNRQEHETQRKFEPFHKVKCLRTLVALPMNPVYDCNFISKFPSWMKDPSFPIMTHLILKDCNRCTSLPALGQLSSLKVLHIKGMSKVRTINEEFYGGIVKPFPSLESLNFEVMAEWEYWFCPDAVNEGELFPCLRLLTIRDCRKLQQLPNCLPSQVKLDISCCPNLGFASSRFASLGEVSLEARDERVRISEVISGVVGGLHAVMRWSDWLVLLEERRLPCNLKMLRIQDDANLEKLPNGLQTLTCLEQLEIRRCPKLESFPETGLPPMLRSLKVIGCENLKWLPHNYNSCALEFLDITSCPSLRCFPNCELPTTLKSIWIEDCENLESLPEGMMHHDSTCCLEELKIKGCPRLESFPDTGLPPLLRRLVVSDCEGLKSLPHNYSSCALESLEIRYCSSLKSFSTRELPSTLKKLEICGCPDLESMSENMCPNNSALDNLVLEDNPNLKILPECLHSLKSLQIIDCDGLECFPAGGLSTPTLTSLLIEGCENLKSLPHQMRDLKSLRDLTIYICPGVESLPEDDMVSFPDEECLLPISLTSLTITAMESLAYLSLQNLISLRSLDVKCCPNLRSLGSMPATLEKLKIWGCPILEESLWVVEKKQKQKRIQPPVSYRRAMEKMNEGNLYMMKLKLAMVVEDSN</sequence>
<organism evidence="11 12">
    <name type="scientific">Vitis vinifera</name>
    <name type="common">Grape</name>
    <dbReference type="NCBI Taxonomy" id="29760"/>
    <lineage>
        <taxon>Eukaryota</taxon>
        <taxon>Viridiplantae</taxon>
        <taxon>Streptophyta</taxon>
        <taxon>Embryophyta</taxon>
        <taxon>Tracheophyta</taxon>
        <taxon>Spermatophyta</taxon>
        <taxon>Magnoliopsida</taxon>
        <taxon>eudicotyledons</taxon>
        <taxon>Gunneridae</taxon>
        <taxon>Pentapetalae</taxon>
        <taxon>rosids</taxon>
        <taxon>Vitales</taxon>
        <taxon>Vitaceae</taxon>
        <taxon>Viteae</taxon>
        <taxon>Vitis</taxon>
    </lineage>
</organism>
<evidence type="ECO:0000259" key="10">
    <source>
        <dbReference type="Pfam" id="PF25019"/>
    </source>
</evidence>
<evidence type="ECO:0000256" key="3">
    <source>
        <dbReference type="ARBA" id="ARBA00022741"/>
    </source>
</evidence>
<dbReference type="InterPro" id="IPR041118">
    <property type="entry name" value="Rx_N"/>
</dbReference>
<dbReference type="CDD" id="cd14798">
    <property type="entry name" value="RX-CC_like"/>
    <property type="match status" value="1"/>
</dbReference>
<evidence type="ECO:0000256" key="1">
    <source>
        <dbReference type="ARBA" id="ARBA00022614"/>
    </source>
</evidence>
<evidence type="ECO:0000313" key="11">
    <source>
        <dbReference type="EMBL" id="RVW26579.1"/>
    </source>
</evidence>
<evidence type="ECO:0000256" key="5">
    <source>
        <dbReference type="ARBA" id="ARBA00022840"/>
    </source>
</evidence>
<feature type="domain" description="R13L1/DRL21-like LRR repeat region" evidence="10">
    <location>
        <begin position="579"/>
        <end position="624"/>
    </location>
</feature>
<keyword evidence="6" id="KW-0175">Coiled coil</keyword>
<gene>
    <name evidence="11" type="primary">RPPL1_149</name>
    <name evidence="11" type="ORF">CK203_113202</name>
</gene>
<evidence type="ECO:0000259" key="9">
    <source>
        <dbReference type="Pfam" id="PF23559"/>
    </source>
</evidence>
<comment type="caution">
    <text evidence="11">The sequence shown here is derived from an EMBL/GenBank/DDBJ whole genome shotgun (WGS) entry which is preliminary data.</text>
</comment>
<name>A0A438CTQ1_VITVI</name>
<dbReference type="InterPro" id="IPR038005">
    <property type="entry name" value="RX-like_CC"/>
</dbReference>
<dbReference type="InterPro" id="IPR058922">
    <property type="entry name" value="WHD_DRP"/>
</dbReference>
<keyword evidence="3" id="KW-0547">Nucleotide-binding</keyword>
<keyword evidence="1" id="KW-0433">Leucine-rich repeat</keyword>
<dbReference type="Pfam" id="PF25019">
    <property type="entry name" value="LRR_R13L1-DRL21"/>
    <property type="match status" value="1"/>
</dbReference>
<dbReference type="Pfam" id="PF23559">
    <property type="entry name" value="WHD_DRP"/>
    <property type="match status" value="1"/>
</dbReference>
<dbReference type="EMBL" id="QGNW01002003">
    <property type="protein sequence ID" value="RVW26579.1"/>
    <property type="molecule type" value="Genomic_DNA"/>
</dbReference>
<dbReference type="InterPro" id="IPR002182">
    <property type="entry name" value="NB-ARC"/>
</dbReference>
<dbReference type="InterPro" id="IPR027417">
    <property type="entry name" value="P-loop_NTPase"/>
</dbReference>
<dbReference type="Gene3D" id="3.80.10.10">
    <property type="entry name" value="Ribonuclease Inhibitor"/>
    <property type="match status" value="4"/>
</dbReference>
<evidence type="ECO:0000259" key="8">
    <source>
        <dbReference type="Pfam" id="PF18052"/>
    </source>
</evidence>
<dbReference type="FunFam" id="3.40.50.300:FF:001091">
    <property type="entry name" value="Probable disease resistance protein At1g61300"/>
    <property type="match status" value="1"/>
</dbReference>
<dbReference type="SUPFAM" id="SSF52058">
    <property type="entry name" value="L domain-like"/>
    <property type="match status" value="2"/>
</dbReference>
<dbReference type="GO" id="GO:0043531">
    <property type="term" value="F:ADP binding"/>
    <property type="evidence" value="ECO:0007669"/>
    <property type="project" value="InterPro"/>
</dbReference>
<dbReference type="PANTHER" id="PTHR36766">
    <property type="entry name" value="PLANT BROAD-SPECTRUM MILDEW RESISTANCE PROTEIN RPW8"/>
    <property type="match status" value="1"/>
</dbReference>
<dbReference type="Gene3D" id="1.10.10.10">
    <property type="entry name" value="Winged helix-like DNA-binding domain superfamily/Winged helix DNA-binding domain"/>
    <property type="match status" value="1"/>
</dbReference>
<accession>A0A438CTQ1</accession>
<dbReference type="SUPFAM" id="SSF52540">
    <property type="entry name" value="P-loop containing nucleoside triphosphate hydrolases"/>
    <property type="match status" value="1"/>
</dbReference>
<dbReference type="Proteomes" id="UP000288805">
    <property type="component" value="Unassembled WGS sequence"/>
</dbReference>
<dbReference type="GO" id="GO:0051707">
    <property type="term" value="P:response to other organism"/>
    <property type="evidence" value="ECO:0007669"/>
    <property type="project" value="UniProtKB-ARBA"/>
</dbReference>
<protein>
    <submittedName>
        <fullName evidence="11">Putative disease resistance RPP13-like protein 1</fullName>
    </submittedName>
</protein>
<evidence type="ECO:0000256" key="4">
    <source>
        <dbReference type="ARBA" id="ARBA00022821"/>
    </source>
</evidence>
<dbReference type="InterPro" id="IPR036388">
    <property type="entry name" value="WH-like_DNA-bd_sf"/>
</dbReference>
<dbReference type="PANTHER" id="PTHR36766:SF51">
    <property type="entry name" value="DISEASE RESISTANCE RPP13-LIKE PROTEIN 1"/>
    <property type="match status" value="1"/>
</dbReference>